<reference evidence="2 3" key="1">
    <citation type="submission" date="2017-10" db="EMBL/GenBank/DDBJ databases">
        <title>A new Pekin duck reference genome.</title>
        <authorList>
            <person name="Hou Z.-C."/>
            <person name="Zhou Z.-K."/>
            <person name="Zhu F."/>
            <person name="Hou S.-S."/>
        </authorList>
    </citation>
    <scope>NUCLEOTIDE SEQUENCE [LARGE SCALE GENOMIC DNA]</scope>
</reference>
<evidence type="ECO:0000313" key="2">
    <source>
        <dbReference type="Ensembl" id="ENSAPLP00000022555.1"/>
    </source>
</evidence>
<protein>
    <submittedName>
        <fullName evidence="2">Uncharacterized protein</fullName>
    </submittedName>
</protein>
<accession>A0A493TA81</accession>
<feature type="compositionally biased region" description="Low complexity" evidence="1">
    <location>
        <begin position="74"/>
        <end position="86"/>
    </location>
</feature>
<feature type="region of interest" description="Disordered" evidence="1">
    <location>
        <begin position="1"/>
        <end position="21"/>
    </location>
</feature>
<proteinExistence type="predicted"/>
<evidence type="ECO:0000256" key="1">
    <source>
        <dbReference type="SAM" id="MobiDB-lite"/>
    </source>
</evidence>
<feature type="compositionally biased region" description="Low complexity" evidence="1">
    <location>
        <begin position="143"/>
        <end position="152"/>
    </location>
</feature>
<reference evidence="2" key="3">
    <citation type="submission" date="2025-09" db="UniProtKB">
        <authorList>
            <consortium name="Ensembl"/>
        </authorList>
    </citation>
    <scope>IDENTIFICATION</scope>
</reference>
<reference evidence="2" key="2">
    <citation type="submission" date="2025-08" db="UniProtKB">
        <authorList>
            <consortium name="Ensembl"/>
        </authorList>
    </citation>
    <scope>IDENTIFICATION</scope>
</reference>
<keyword evidence="3" id="KW-1185">Reference proteome</keyword>
<feature type="compositionally biased region" description="Polar residues" evidence="1">
    <location>
        <begin position="8"/>
        <end position="18"/>
    </location>
</feature>
<evidence type="ECO:0000313" key="3">
    <source>
        <dbReference type="Proteomes" id="UP000016666"/>
    </source>
</evidence>
<feature type="region of interest" description="Disordered" evidence="1">
    <location>
        <begin position="64"/>
        <end position="168"/>
    </location>
</feature>
<dbReference type="Ensembl" id="ENSAPLT00000031613.1">
    <property type="protein sequence ID" value="ENSAPLP00000022555.1"/>
    <property type="gene ID" value="ENSAPLG00000026065.1"/>
</dbReference>
<organism evidence="2 3">
    <name type="scientific">Anas platyrhynchos platyrhynchos</name>
    <name type="common">Northern mallard</name>
    <dbReference type="NCBI Taxonomy" id="8840"/>
    <lineage>
        <taxon>Eukaryota</taxon>
        <taxon>Metazoa</taxon>
        <taxon>Chordata</taxon>
        <taxon>Craniata</taxon>
        <taxon>Vertebrata</taxon>
        <taxon>Euteleostomi</taxon>
        <taxon>Archelosauria</taxon>
        <taxon>Archosauria</taxon>
        <taxon>Dinosauria</taxon>
        <taxon>Saurischia</taxon>
        <taxon>Theropoda</taxon>
        <taxon>Coelurosauria</taxon>
        <taxon>Aves</taxon>
        <taxon>Neognathae</taxon>
        <taxon>Galloanserae</taxon>
        <taxon>Anseriformes</taxon>
        <taxon>Anatidae</taxon>
        <taxon>Anatinae</taxon>
        <taxon>Anas</taxon>
    </lineage>
</organism>
<sequence length="180" mass="19198">MGLRKTPGLSTQSCTSPHLPSLARRCRANCDGMPGASWRAARRGRRAPRCAGLQLPLQFRGENAVAARDEVPHQHSSSSAPAPSQQGWDRPQSPGWPQEESTQQEPPVRPQSPAVSALAVFWGQPSEPKALCPQGAPPGPGRGCSSPGGVSPNPRPSQDAAIDPETQWKQGWRVFSEGLC</sequence>
<dbReference type="AlphaFoldDB" id="A0A493TA81"/>
<name>A0A493TA81_ANAPP</name>
<dbReference type="Proteomes" id="UP000016666">
    <property type="component" value="Chromosome 28"/>
</dbReference>